<dbReference type="GeneID" id="61250347"/>
<dbReference type="CDD" id="cd16332">
    <property type="entry name" value="Prp-like"/>
    <property type="match status" value="1"/>
</dbReference>
<evidence type="ECO:0000256" key="4">
    <source>
        <dbReference type="ARBA" id="ARBA00022807"/>
    </source>
</evidence>
<dbReference type="InterPro" id="IPR036764">
    <property type="entry name" value="Peptidase_Prp_sf"/>
</dbReference>
<evidence type="ECO:0000256" key="6">
    <source>
        <dbReference type="ARBA" id="ARBA00044538"/>
    </source>
</evidence>
<dbReference type="EMBL" id="JQBT01000032">
    <property type="protein sequence ID" value="KRN79062.1"/>
    <property type="molecule type" value="Genomic_DNA"/>
</dbReference>
<evidence type="ECO:0000256" key="2">
    <source>
        <dbReference type="ARBA" id="ARBA00022670"/>
    </source>
</evidence>
<dbReference type="RefSeq" id="WP_054646225.1">
    <property type="nucleotide sequence ID" value="NZ_FUXS01000001.1"/>
</dbReference>
<dbReference type="GO" id="GO:0042254">
    <property type="term" value="P:ribosome biogenesis"/>
    <property type="evidence" value="ECO:0007669"/>
    <property type="project" value="UniProtKB-KW"/>
</dbReference>
<dbReference type="PANTHER" id="PTHR39178:SF1">
    <property type="entry name" value="RIBOSOMAL-PROCESSING CYSTEINE PROTEASE PRP"/>
    <property type="match status" value="1"/>
</dbReference>
<name>A0A0R2JTA4_9LACO</name>
<proteinExistence type="inferred from homology"/>
<dbReference type="STRING" id="53444.AYR59_05780"/>
<dbReference type="InterPro" id="IPR007422">
    <property type="entry name" value="Peptidase_Prp"/>
</dbReference>
<keyword evidence="1" id="KW-0690">Ribosome biogenesis</keyword>
<comment type="caution">
    <text evidence="7">The sequence shown here is derived from an EMBL/GenBank/DDBJ whole genome shotgun (WGS) entry which is preliminary data.</text>
</comment>
<dbReference type="OrthoDB" id="48998at2"/>
<keyword evidence="3" id="KW-0378">Hydrolase</keyword>
<dbReference type="SUPFAM" id="SSF118010">
    <property type="entry name" value="TM1457-like"/>
    <property type="match status" value="1"/>
</dbReference>
<dbReference type="GO" id="GO:0006508">
    <property type="term" value="P:proteolysis"/>
    <property type="evidence" value="ECO:0007669"/>
    <property type="project" value="UniProtKB-KW"/>
</dbReference>
<organism evidence="7 8">
    <name type="scientific">Fructilactobacillus lindneri DSM 20690 = JCM 11027</name>
    <dbReference type="NCBI Taxonomy" id="1122148"/>
    <lineage>
        <taxon>Bacteria</taxon>
        <taxon>Bacillati</taxon>
        <taxon>Bacillota</taxon>
        <taxon>Bacilli</taxon>
        <taxon>Lactobacillales</taxon>
        <taxon>Lactobacillaceae</taxon>
        <taxon>Fructilactobacillus</taxon>
    </lineage>
</organism>
<dbReference type="Gene3D" id="3.30.70.1490">
    <property type="entry name" value="Cysteine protease Prp"/>
    <property type="match status" value="1"/>
</dbReference>
<keyword evidence="8" id="KW-1185">Reference proteome</keyword>
<comment type="similarity">
    <text evidence="5">Belongs to the Prp family.</text>
</comment>
<keyword evidence="4" id="KW-0788">Thiol protease</keyword>
<gene>
    <name evidence="7" type="ORF">IV52_GL000467</name>
</gene>
<sequence>MIKVKFDYKDQVMTGFKLSGHADAGDYGHDIVCAAVSALAITTVNGLSQVANINPLVDQDSKNGGYLAITLQDNDLTNVIAQALLKSFKNGISDVASQYNDYVQIK</sequence>
<dbReference type="PANTHER" id="PTHR39178">
    <property type="entry name" value="HYPOTHETICAL RIBOSOME-ASSOCIATED PROTEIN"/>
    <property type="match status" value="1"/>
</dbReference>
<evidence type="ECO:0000256" key="3">
    <source>
        <dbReference type="ARBA" id="ARBA00022801"/>
    </source>
</evidence>
<dbReference type="GO" id="GO:0008234">
    <property type="term" value="F:cysteine-type peptidase activity"/>
    <property type="evidence" value="ECO:0007669"/>
    <property type="project" value="UniProtKB-KW"/>
</dbReference>
<dbReference type="Pfam" id="PF04327">
    <property type="entry name" value="Peptidase_Prp"/>
    <property type="match status" value="1"/>
</dbReference>
<evidence type="ECO:0000256" key="5">
    <source>
        <dbReference type="ARBA" id="ARBA00044503"/>
    </source>
</evidence>
<keyword evidence="2" id="KW-0645">Protease</keyword>
<evidence type="ECO:0000313" key="7">
    <source>
        <dbReference type="EMBL" id="KRN79062.1"/>
    </source>
</evidence>
<dbReference type="Proteomes" id="UP000051565">
    <property type="component" value="Unassembled WGS sequence"/>
</dbReference>
<evidence type="ECO:0000313" key="8">
    <source>
        <dbReference type="Proteomes" id="UP000051565"/>
    </source>
</evidence>
<evidence type="ECO:0000256" key="1">
    <source>
        <dbReference type="ARBA" id="ARBA00022517"/>
    </source>
</evidence>
<dbReference type="PATRIC" id="fig|1122148.6.peg.486"/>
<dbReference type="AlphaFoldDB" id="A0A0R2JTA4"/>
<protein>
    <recommendedName>
        <fullName evidence="6">Ribosomal processing cysteine protease Prp</fullName>
    </recommendedName>
</protein>
<reference evidence="7 8" key="1">
    <citation type="journal article" date="2015" name="Genome Announc.">
        <title>Expanding the biotechnology potential of lactobacilli through comparative genomics of 213 strains and associated genera.</title>
        <authorList>
            <person name="Sun Z."/>
            <person name="Harris H.M."/>
            <person name="McCann A."/>
            <person name="Guo C."/>
            <person name="Argimon S."/>
            <person name="Zhang W."/>
            <person name="Yang X."/>
            <person name="Jeffery I.B."/>
            <person name="Cooney J.C."/>
            <person name="Kagawa T.F."/>
            <person name="Liu W."/>
            <person name="Song Y."/>
            <person name="Salvetti E."/>
            <person name="Wrobel A."/>
            <person name="Rasinkangas P."/>
            <person name="Parkhill J."/>
            <person name="Rea M.C."/>
            <person name="O'Sullivan O."/>
            <person name="Ritari J."/>
            <person name="Douillard F.P."/>
            <person name="Paul Ross R."/>
            <person name="Yang R."/>
            <person name="Briner A.E."/>
            <person name="Felis G.E."/>
            <person name="de Vos W.M."/>
            <person name="Barrangou R."/>
            <person name="Klaenhammer T.R."/>
            <person name="Caufield P.W."/>
            <person name="Cui Y."/>
            <person name="Zhang H."/>
            <person name="O'Toole P.W."/>
        </authorList>
    </citation>
    <scope>NUCLEOTIDE SEQUENCE [LARGE SCALE GENOMIC DNA]</scope>
    <source>
        <strain evidence="7 8">DSM 20690</strain>
    </source>
</reference>
<accession>A0A0R2JTA4</accession>